<name>A0A1I3PVI0_9BACT</name>
<keyword evidence="6" id="KW-1185">Reference proteome</keyword>
<evidence type="ECO:0000259" key="4">
    <source>
        <dbReference type="Pfam" id="PF13537"/>
    </source>
</evidence>
<dbReference type="Pfam" id="PF13537">
    <property type="entry name" value="GATase_7"/>
    <property type="match status" value="1"/>
</dbReference>
<evidence type="ECO:0000313" key="5">
    <source>
        <dbReference type="EMBL" id="SFJ25469.1"/>
    </source>
</evidence>
<dbReference type="InterPro" id="IPR017932">
    <property type="entry name" value="GATase_2_dom"/>
</dbReference>
<sequence length="547" mass="62825">MKHANASKYPEFSFNFGDLSVVSSYQKDIVGDDNSLFYSGAPLPRPVTIPSSWDNAVKEFSAYEGIFNIFYLDKSSRKFVVCTDFLGFQPLYWMTDGLNIYFSSHTKFFDCDYDPVGWGSFLSLGYTIGNSTLTSNVKRVPPASVIVVDLDSKNISTRQYWSFSCVSAKKSIDILYESMVDSIDKAISVANAEHFLLMSGGFDSRLIACLLKRKSCPFRGVIVSHYDENFDADARLAKALARQLNIPYDFHTPQKDYFSSKAYLDYLFSSDSEIASLYLFISQVAQYVPQGTVWDGIIPGGSLKGNKGGFQIYFSSRMKKYEDPIWDAARQVFAKGVAEQMWQSFQDALHNEVSNYSDDSEGVTLFNFQNRMRNRIAPNPFKIFQQNAQILTLGATRDYINCAMGFNYEDKMKNKLYFKFLSKYIPEALHLPFAHGSNLVRYNKFNYSFDILCAANNVFNCLRRYPRLMSLLGLNFNKYSFTKSSFLDFVNADFNNDRMLNHQFVTKLMQGEVISPIALHIFFYWRIWRKIHQGNFLRSFDNFLLNG</sequence>
<comment type="pathway">
    <text evidence="1">Amino-acid biosynthesis; L-asparagine biosynthesis; L-asparagine from L-aspartate (L-Gln route): step 1/1.</text>
</comment>
<dbReference type="Gene3D" id="3.40.50.620">
    <property type="entry name" value="HUPs"/>
    <property type="match status" value="1"/>
</dbReference>
<dbReference type="InterPro" id="IPR014729">
    <property type="entry name" value="Rossmann-like_a/b/a_fold"/>
</dbReference>
<dbReference type="SUPFAM" id="SSF52402">
    <property type="entry name" value="Adenine nucleotide alpha hydrolases-like"/>
    <property type="match status" value="1"/>
</dbReference>
<evidence type="ECO:0000313" key="6">
    <source>
        <dbReference type="Proteomes" id="UP000198635"/>
    </source>
</evidence>
<dbReference type="RefSeq" id="WP_177192989.1">
    <property type="nucleotide sequence ID" value="NZ_FORX01000002.1"/>
</dbReference>
<comment type="catalytic activity">
    <reaction evidence="3">
        <text>L-aspartate + L-glutamine + ATP + H2O = L-asparagine + L-glutamate + AMP + diphosphate + H(+)</text>
        <dbReference type="Rhea" id="RHEA:12228"/>
        <dbReference type="ChEBI" id="CHEBI:15377"/>
        <dbReference type="ChEBI" id="CHEBI:15378"/>
        <dbReference type="ChEBI" id="CHEBI:29985"/>
        <dbReference type="ChEBI" id="CHEBI:29991"/>
        <dbReference type="ChEBI" id="CHEBI:30616"/>
        <dbReference type="ChEBI" id="CHEBI:33019"/>
        <dbReference type="ChEBI" id="CHEBI:58048"/>
        <dbReference type="ChEBI" id="CHEBI:58359"/>
        <dbReference type="ChEBI" id="CHEBI:456215"/>
        <dbReference type="EC" id="6.3.5.4"/>
    </reaction>
</comment>
<feature type="domain" description="Glutamine amidotransferase type-2" evidence="4">
    <location>
        <begin position="60"/>
        <end position="109"/>
    </location>
</feature>
<gene>
    <name evidence="5" type="ORF">SAMN04488082_102127</name>
</gene>
<evidence type="ECO:0000256" key="3">
    <source>
        <dbReference type="ARBA" id="ARBA00048741"/>
    </source>
</evidence>
<organism evidence="5 6">
    <name type="scientific">Desulfomicrobium apsheronum</name>
    <dbReference type="NCBI Taxonomy" id="52560"/>
    <lineage>
        <taxon>Bacteria</taxon>
        <taxon>Pseudomonadati</taxon>
        <taxon>Thermodesulfobacteriota</taxon>
        <taxon>Desulfovibrionia</taxon>
        <taxon>Desulfovibrionales</taxon>
        <taxon>Desulfomicrobiaceae</taxon>
        <taxon>Desulfomicrobium</taxon>
    </lineage>
</organism>
<dbReference type="GO" id="GO:0004066">
    <property type="term" value="F:asparagine synthase (glutamine-hydrolyzing) activity"/>
    <property type="evidence" value="ECO:0007669"/>
    <property type="project" value="UniProtKB-EC"/>
</dbReference>
<dbReference type="PANTHER" id="PTHR43284">
    <property type="entry name" value="ASPARAGINE SYNTHETASE (GLUTAMINE-HYDROLYZING)"/>
    <property type="match status" value="1"/>
</dbReference>
<proteinExistence type="predicted"/>
<dbReference type="PANTHER" id="PTHR43284:SF1">
    <property type="entry name" value="ASPARAGINE SYNTHETASE"/>
    <property type="match status" value="1"/>
</dbReference>
<dbReference type="Proteomes" id="UP000198635">
    <property type="component" value="Unassembled WGS sequence"/>
</dbReference>
<dbReference type="EMBL" id="FORX01000002">
    <property type="protein sequence ID" value="SFJ25469.1"/>
    <property type="molecule type" value="Genomic_DNA"/>
</dbReference>
<accession>A0A1I3PVI0</accession>
<evidence type="ECO:0000256" key="1">
    <source>
        <dbReference type="ARBA" id="ARBA00005187"/>
    </source>
</evidence>
<dbReference type="EC" id="6.3.5.4" evidence="2"/>
<dbReference type="InterPro" id="IPR029055">
    <property type="entry name" value="Ntn_hydrolases_N"/>
</dbReference>
<dbReference type="InterPro" id="IPR051786">
    <property type="entry name" value="ASN_synthetase/amidase"/>
</dbReference>
<dbReference type="SUPFAM" id="SSF56235">
    <property type="entry name" value="N-terminal nucleophile aminohydrolases (Ntn hydrolases)"/>
    <property type="match status" value="1"/>
</dbReference>
<dbReference type="STRING" id="52560.SAMN04488082_102127"/>
<protein>
    <recommendedName>
        <fullName evidence="2">asparagine synthase (glutamine-hydrolyzing)</fullName>
        <ecNumber evidence="2">6.3.5.4</ecNumber>
    </recommendedName>
</protein>
<reference evidence="6" key="1">
    <citation type="submission" date="2016-10" db="EMBL/GenBank/DDBJ databases">
        <authorList>
            <person name="Varghese N."/>
            <person name="Submissions S."/>
        </authorList>
    </citation>
    <scope>NUCLEOTIDE SEQUENCE [LARGE SCALE GENOMIC DNA]</scope>
    <source>
        <strain evidence="6">DSM 5918</strain>
    </source>
</reference>
<dbReference type="AlphaFoldDB" id="A0A1I3PVI0"/>
<keyword evidence="5" id="KW-0808">Transferase</keyword>
<keyword evidence="5" id="KW-0315">Glutamine amidotransferase</keyword>
<dbReference type="Gene3D" id="3.60.20.10">
    <property type="entry name" value="Glutamine Phosphoribosylpyrophosphate, subunit 1, domain 1"/>
    <property type="match status" value="1"/>
</dbReference>
<dbReference type="GO" id="GO:0016740">
    <property type="term" value="F:transferase activity"/>
    <property type="evidence" value="ECO:0007669"/>
    <property type="project" value="UniProtKB-KW"/>
</dbReference>
<evidence type="ECO:0000256" key="2">
    <source>
        <dbReference type="ARBA" id="ARBA00012737"/>
    </source>
</evidence>